<evidence type="ECO:0000256" key="2">
    <source>
        <dbReference type="SAM" id="MobiDB-lite"/>
    </source>
</evidence>
<dbReference type="InterPro" id="IPR027417">
    <property type="entry name" value="P-loop_NTPase"/>
</dbReference>
<evidence type="ECO:0000313" key="4">
    <source>
        <dbReference type="Proteomes" id="UP000059188"/>
    </source>
</evidence>
<dbReference type="Proteomes" id="UP000059188">
    <property type="component" value="Unassembled WGS sequence"/>
</dbReference>
<feature type="region of interest" description="Disordered" evidence="2">
    <location>
        <begin position="342"/>
        <end position="366"/>
    </location>
</feature>
<gene>
    <name evidence="3" type="ORF">RSOLAG1IB_07101</name>
</gene>
<dbReference type="GO" id="GO:0003924">
    <property type="term" value="F:GTPase activity"/>
    <property type="evidence" value="ECO:0007669"/>
    <property type="project" value="InterPro"/>
</dbReference>
<dbReference type="SUPFAM" id="SSF52540">
    <property type="entry name" value="P-loop containing nucleoside triphosphate hydrolases"/>
    <property type="match status" value="1"/>
</dbReference>
<evidence type="ECO:0000313" key="3">
    <source>
        <dbReference type="EMBL" id="CEL54498.1"/>
    </source>
</evidence>
<comment type="similarity">
    <text evidence="1">Belongs to the small GTPase superfamily. Rab family.</text>
</comment>
<evidence type="ECO:0000256" key="1">
    <source>
        <dbReference type="ARBA" id="ARBA00006270"/>
    </source>
</evidence>
<dbReference type="InterPro" id="IPR001806">
    <property type="entry name" value="Small_GTPase"/>
</dbReference>
<reference evidence="3 4" key="1">
    <citation type="submission" date="2014-11" db="EMBL/GenBank/DDBJ databases">
        <authorList>
            <person name="Wibberg Daniel"/>
        </authorList>
    </citation>
    <scope>NUCLEOTIDE SEQUENCE [LARGE SCALE GENOMIC DNA]</scope>
    <source>
        <strain evidence="3">Rhizoctonia solani AG1-IB 7/3/14</strain>
    </source>
</reference>
<dbReference type="EMBL" id="LN679116">
    <property type="protein sequence ID" value="CEL54498.1"/>
    <property type="molecule type" value="Genomic_DNA"/>
</dbReference>
<dbReference type="OrthoDB" id="3170179at2759"/>
<dbReference type="STRING" id="1108050.A0A0B7FE98"/>
<dbReference type="PROSITE" id="PS51419">
    <property type="entry name" value="RAB"/>
    <property type="match status" value="1"/>
</dbReference>
<dbReference type="PANTHER" id="PTHR47979">
    <property type="entry name" value="DRAB11-RELATED"/>
    <property type="match status" value="1"/>
</dbReference>
<protein>
    <submittedName>
        <fullName evidence="3">GTP-binding protein YPT32/YPT11</fullName>
    </submittedName>
</protein>
<dbReference type="SMART" id="SM00174">
    <property type="entry name" value="RHO"/>
    <property type="match status" value="1"/>
</dbReference>
<feature type="compositionally biased region" description="Basic and acidic residues" evidence="2">
    <location>
        <begin position="356"/>
        <end position="366"/>
    </location>
</feature>
<dbReference type="NCBIfam" id="TIGR00231">
    <property type="entry name" value="small_GTP"/>
    <property type="match status" value="1"/>
</dbReference>
<sequence length="366" mass="41181">MVDTRQLPEPSEGDPLGATGSTAPERPQPSHTPSLPPYSPGLGKIRLLTVTYSPSGDPEATTHTALIPYTNDYETALVSSKEAFEQYFPPNSSQRRRWLTTRVQTSSGITWAEFRPVLFSQVVGEPGAELRLCEDRQHKLDVTVLPIGHERTTAEEESYYQFKIITVGQRSVGKSMMLQHFTTPEEERLETLSSTVGPTMDIASRFMTAHGELVKTVLWDTAGQEAFRAMTKPLYRGAHGVFLVYSVADAESFDNCLEWLTEVRAHVDEHVPVMLIGNQIDRTGERAVETKNAQAFALEHGLLFSEVSGKYGTNVDNAFQKLVHEIFNQLKDRDQLYTCKESKRSSRSRRLPQEPWQERARTKCCS</sequence>
<dbReference type="FunFam" id="3.40.50.300:FF:001447">
    <property type="entry name" value="Ras-related protein Rab-1B"/>
    <property type="match status" value="1"/>
</dbReference>
<keyword evidence="4" id="KW-1185">Reference proteome</keyword>
<organism evidence="3 4">
    <name type="scientific">Thanatephorus cucumeris (strain AG1-IB / isolate 7/3/14)</name>
    <name type="common">Lettuce bottom rot fungus</name>
    <name type="synonym">Rhizoctonia solani</name>
    <dbReference type="NCBI Taxonomy" id="1108050"/>
    <lineage>
        <taxon>Eukaryota</taxon>
        <taxon>Fungi</taxon>
        <taxon>Dikarya</taxon>
        <taxon>Basidiomycota</taxon>
        <taxon>Agaricomycotina</taxon>
        <taxon>Agaricomycetes</taxon>
        <taxon>Cantharellales</taxon>
        <taxon>Ceratobasidiaceae</taxon>
        <taxon>Rhizoctonia</taxon>
        <taxon>Rhizoctonia solani AG-1</taxon>
    </lineage>
</organism>
<dbReference type="Gene3D" id="3.40.50.300">
    <property type="entry name" value="P-loop containing nucleotide triphosphate hydrolases"/>
    <property type="match status" value="1"/>
</dbReference>
<dbReference type="PRINTS" id="PR00449">
    <property type="entry name" value="RASTRNSFRMNG"/>
</dbReference>
<name>A0A0B7FE98_THACB</name>
<dbReference type="SMART" id="SM00175">
    <property type="entry name" value="RAB"/>
    <property type="match status" value="1"/>
</dbReference>
<dbReference type="Pfam" id="PF00071">
    <property type="entry name" value="Ras"/>
    <property type="match status" value="1"/>
</dbReference>
<dbReference type="PROSITE" id="PS51421">
    <property type="entry name" value="RAS"/>
    <property type="match status" value="1"/>
</dbReference>
<dbReference type="InterPro" id="IPR050209">
    <property type="entry name" value="Rab_GTPases_membrane_traffic"/>
</dbReference>
<proteinExistence type="inferred from homology"/>
<feature type="region of interest" description="Disordered" evidence="2">
    <location>
        <begin position="1"/>
        <end position="40"/>
    </location>
</feature>
<dbReference type="InterPro" id="IPR005225">
    <property type="entry name" value="Small_GTP-bd"/>
</dbReference>
<dbReference type="SMART" id="SM00173">
    <property type="entry name" value="RAS"/>
    <property type="match status" value="1"/>
</dbReference>
<dbReference type="AlphaFoldDB" id="A0A0B7FE98"/>
<dbReference type="GO" id="GO:0005525">
    <property type="term" value="F:GTP binding"/>
    <property type="evidence" value="ECO:0007669"/>
    <property type="project" value="InterPro"/>
</dbReference>
<accession>A0A0B7FE98</accession>